<evidence type="ECO:0000256" key="1">
    <source>
        <dbReference type="ARBA" id="ARBA00004651"/>
    </source>
</evidence>
<dbReference type="Proteomes" id="UP000199820">
    <property type="component" value="Unassembled WGS sequence"/>
</dbReference>
<dbReference type="GO" id="GO:0005283">
    <property type="term" value="F:amino acid:sodium symporter activity"/>
    <property type="evidence" value="ECO:0007669"/>
    <property type="project" value="InterPro"/>
</dbReference>
<dbReference type="AlphaFoldDB" id="A0A1I0HGS7"/>
<dbReference type="PANTHER" id="PTHR30330:SF3">
    <property type="entry name" value="TRANSCRIPTIONAL REGULATOR, LRP FAMILY"/>
    <property type="match status" value="1"/>
</dbReference>
<organism evidence="9 10">
    <name type="scientific">[Clostridium] aminophilum</name>
    <dbReference type="NCBI Taxonomy" id="1526"/>
    <lineage>
        <taxon>Bacteria</taxon>
        <taxon>Bacillati</taxon>
        <taxon>Bacillota</taxon>
        <taxon>Clostridia</taxon>
        <taxon>Lachnospirales</taxon>
        <taxon>Lachnospiraceae</taxon>
    </lineage>
</organism>
<proteinExistence type="inferred from homology"/>
<evidence type="ECO:0000256" key="2">
    <source>
        <dbReference type="ARBA" id="ARBA00009261"/>
    </source>
</evidence>
<dbReference type="RefSeq" id="WP_074650201.1">
    <property type="nucleotide sequence ID" value="NZ_FOIL01000050.1"/>
</dbReference>
<evidence type="ECO:0000256" key="5">
    <source>
        <dbReference type="ARBA" id="ARBA00022692"/>
    </source>
</evidence>
<evidence type="ECO:0000256" key="3">
    <source>
        <dbReference type="ARBA" id="ARBA00022448"/>
    </source>
</evidence>
<keyword evidence="8" id="KW-0769">Symport</keyword>
<evidence type="ECO:0000313" key="9">
    <source>
        <dbReference type="EMBL" id="SET82973.1"/>
    </source>
</evidence>
<sequence>MSFASIIESIDSFLWGWPLIILLFGTHLFMTVKTGLIQKEIFKAIRLSVTKDPDVEGDVSQFGALTTALSSTIGTGNIIGVGTAVALGGPGAVLWMWLTGIFGIATKYAETLISVKYRVKSEDGSMLGGAMYALDRGLGKKWLGVVFASLAAVCAFGIGNMVQANAIVANLRQNFAWDESPNGTMLMYTAAFALSAMVGLVIIGGLKSITRVSEKLVPFMALFYVISCSVILVRNADVLGEAVRTIITSAFTTTAAGGGFVGSTVATACRYGFARGLFSNESGMGSAPLVASAAQTRNPKRQALVSMTGTFWDTVVVCLMTGLVLVSSIIKHPEIDGLSGNGSELTTLAFSMIPVIGVPMLVIGLVTFAFSTILGWYYYGERCAVYLFGEKVILLYKILWIVSIFVGSLVELNLVWNIADLLNGLMAIPNIIAVLLLSKVITEETKKYSGEHLEDRDDTEIPVLKNSKKGVLF</sequence>
<dbReference type="Pfam" id="PF01235">
    <property type="entry name" value="Na_Ala_symp"/>
    <property type="match status" value="1"/>
</dbReference>
<dbReference type="PRINTS" id="PR00175">
    <property type="entry name" value="NAALASMPORT"/>
</dbReference>
<keyword evidence="4 8" id="KW-1003">Cell membrane</keyword>
<evidence type="ECO:0000256" key="6">
    <source>
        <dbReference type="ARBA" id="ARBA00022989"/>
    </source>
</evidence>
<dbReference type="InterPro" id="IPR001463">
    <property type="entry name" value="Na/Ala_symport"/>
</dbReference>
<keyword evidence="10" id="KW-1185">Reference proteome</keyword>
<dbReference type="EMBL" id="FOIL01000050">
    <property type="protein sequence ID" value="SET82973.1"/>
    <property type="molecule type" value="Genomic_DNA"/>
</dbReference>
<protein>
    <submittedName>
        <fullName evidence="9">Alanine or glycine:cation symporter, AGCS family</fullName>
    </submittedName>
</protein>
<comment type="similarity">
    <text evidence="2 8">Belongs to the alanine or glycine:cation symporter (AGCS) (TC 2.A.25) family.</text>
</comment>
<evidence type="ECO:0000256" key="7">
    <source>
        <dbReference type="ARBA" id="ARBA00023136"/>
    </source>
</evidence>
<evidence type="ECO:0000313" key="10">
    <source>
        <dbReference type="Proteomes" id="UP000199820"/>
    </source>
</evidence>
<dbReference type="NCBIfam" id="TIGR00835">
    <property type="entry name" value="agcS"/>
    <property type="match status" value="1"/>
</dbReference>
<dbReference type="Gene3D" id="1.20.1740.10">
    <property type="entry name" value="Amino acid/polyamine transporter I"/>
    <property type="match status" value="1"/>
</dbReference>
<keyword evidence="5 8" id="KW-0812">Transmembrane</keyword>
<reference evidence="9 10" key="1">
    <citation type="submission" date="2016-10" db="EMBL/GenBank/DDBJ databases">
        <authorList>
            <person name="de Groot N.N."/>
        </authorList>
    </citation>
    <scope>NUCLEOTIDE SEQUENCE [LARGE SCALE GENOMIC DNA]</scope>
    <source>
        <strain evidence="9 10">KH1P1</strain>
    </source>
</reference>
<feature type="transmembrane region" description="Helical" evidence="8">
    <location>
        <begin position="310"/>
        <end position="330"/>
    </location>
</feature>
<dbReference type="eggNOG" id="COG1115">
    <property type="taxonomic scope" value="Bacteria"/>
</dbReference>
<name>A0A1I0HGS7_9FIRM</name>
<feature type="transmembrane region" description="Helical" evidence="8">
    <location>
        <begin position="216"/>
        <end position="234"/>
    </location>
</feature>
<keyword evidence="7 8" id="KW-0472">Membrane</keyword>
<feature type="transmembrane region" description="Helical" evidence="8">
    <location>
        <begin position="142"/>
        <end position="165"/>
    </location>
</feature>
<dbReference type="GO" id="GO:0005886">
    <property type="term" value="C:plasma membrane"/>
    <property type="evidence" value="ECO:0007669"/>
    <property type="project" value="UniProtKB-SubCell"/>
</dbReference>
<feature type="transmembrane region" description="Helical" evidence="8">
    <location>
        <begin position="350"/>
        <end position="380"/>
    </location>
</feature>
<comment type="subcellular location">
    <subcellularLocation>
        <location evidence="1 8">Cell membrane</location>
        <topology evidence="1 8">Multi-pass membrane protein</topology>
    </subcellularLocation>
</comment>
<dbReference type="PANTHER" id="PTHR30330">
    <property type="entry name" value="AGSS FAMILY TRANSPORTER, SODIUM-ALANINE"/>
    <property type="match status" value="1"/>
</dbReference>
<evidence type="ECO:0000256" key="4">
    <source>
        <dbReference type="ARBA" id="ARBA00022475"/>
    </source>
</evidence>
<evidence type="ECO:0000256" key="8">
    <source>
        <dbReference type="RuleBase" id="RU363064"/>
    </source>
</evidence>
<gene>
    <name evidence="9" type="ORF">SAMN04487771_105013</name>
</gene>
<feature type="transmembrane region" description="Helical" evidence="8">
    <location>
        <begin position="12"/>
        <end position="32"/>
    </location>
</feature>
<feature type="transmembrane region" description="Helical" evidence="8">
    <location>
        <begin position="392"/>
        <end position="410"/>
    </location>
</feature>
<feature type="transmembrane region" description="Helical" evidence="8">
    <location>
        <begin position="185"/>
        <end position="204"/>
    </location>
</feature>
<keyword evidence="6 8" id="KW-1133">Transmembrane helix</keyword>
<accession>A0A1I0HGS7</accession>
<feature type="transmembrane region" description="Helical" evidence="8">
    <location>
        <begin position="416"/>
        <end position="437"/>
    </location>
</feature>
<feature type="transmembrane region" description="Helical" evidence="8">
    <location>
        <begin position="246"/>
        <end position="269"/>
    </location>
</feature>
<keyword evidence="3 8" id="KW-0813">Transport</keyword>